<dbReference type="Pfam" id="PF01370">
    <property type="entry name" value="Epimerase"/>
    <property type="match status" value="1"/>
</dbReference>
<evidence type="ECO:0000256" key="1">
    <source>
        <dbReference type="ARBA" id="ARBA00007637"/>
    </source>
</evidence>
<dbReference type="PRINTS" id="PR01713">
    <property type="entry name" value="NUCEPIMERASE"/>
</dbReference>
<dbReference type="EMBL" id="SESI01000001">
    <property type="protein sequence ID" value="TQQ82242.1"/>
    <property type="molecule type" value="Genomic_DNA"/>
</dbReference>
<protein>
    <submittedName>
        <fullName evidence="3">NAD-dependent epimerase/dehydratase family protein</fullName>
    </submittedName>
</protein>
<dbReference type="OrthoDB" id="4907at2157"/>
<name>A0A544QS36_9EURY</name>
<sequence length="304" mass="32091">MTPTVTNKRVLITGGAGFIGSHIADALCPANEVRILDSFTGGDRSNCPDEATIIEGDIRDESTLATAIDGVDIVFHQGAIVSVAKSVDDPTTSHAVNVDGTLAVLEAARRENARVVFASSAAIYGVPESLPVSETDPKEPTSPYGLEKLSGDHYCRLYADLYDLPTVALRYFNVYGPRQSGGDYAGAITAFTEQARDGGPLTVQGAGTQTRDFVNIDDVVQANLLAATTEATGEAFNIGTGVATTINDVAETIRDRIAPSAEVSHVDPRQGDIRDSVADIQKAETLLGYEPTVSLADGLKRYLS</sequence>
<comment type="similarity">
    <text evidence="1">Belongs to the NAD(P)-dependent epimerase/dehydratase family.</text>
</comment>
<dbReference type="Gene3D" id="3.90.25.10">
    <property type="entry name" value="UDP-galactose 4-epimerase, domain 1"/>
    <property type="match status" value="1"/>
</dbReference>
<reference evidence="3 4" key="1">
    <citation type="submission" date="2019-02" db="EMBL/GenBank/DDBJ databases">
        <title>Halonotius sp. a new haloqrchaeon isolated from saline water.</title>
        <authorList>
            <person name="Duran-Viseras A."/>
            <person name="Sanchez-Porro C."/>
            <person name="Ventosa A."/>
        </authorList>
    </citation>
    <scope>NUCLEOTIDE SEQUENCE [LARGE SCALE GENOMIC DNA]</scope>
    <source>
        <strain evidence="3 4">F9-27</strain>
    </source>
</reference>
<dbReference type="RefSeq" id="WP_142442891.1">
    <property type="nucleotide sequence ID" value="NZ_SESI01000001.1"/>
</dbReference>
<dbReference type="InterPro" id="IPR036291">
    <property type="entry name" value="NAD(P)-bd_dom_sf"/>
</dbReference>
<gene>
    <name evidence="3" type="ORF">EWF95_04720</name>
</gene>
<accession>A0A544QS36</accession>
<dbReference type="AlphaFoldDB" id="A0A544QS36"/>
<evidence type="ECO:0000259" key="2">
    <source>
        <dbReference type="Pfam" id="PF01370"/>
    </source>
</evidence>
<organism evidence="3 4">
    <name type="scientific">Halonotius roseus</name>
    <dbReference type="NCBI Taxonomy" id="2511997"/>
    <lineage>
        <taxon>Archaea</taxon>
        <taxon>Methanobacteriati</taxon>
        <taxon>Methanobacteriota</taxon>
        <taxon>Stenosarchaea group</taxon>
        <taxon>Halobacteria</taxon>
        <taxon>Halobacteriales</taxon>
        <taxon>Haloferacaceae</taxon>
        <taxon>Halonotius</taxon>
    </lineage>
</organism>
<dbReference type="SUPFAM" id="SSF51735">
    <property type="entry name" value="NAD(P)-binding Rossmann-fold domains"/>
    <property type="match status" value="1"/>
</dbReference>
<feature type="domain" description="NAD-dependent epimerase/dehydratase" evidence="2">
    <location>
        <begin position="10"/>
        <end position="239"/>
    </location>
</feature>
<proteinExistence type="inferred from homology"/>
<evidence type="ECO:0000313" key="3">
    <source>
        <dbReference type="EMBL" id="TQQ82242.1"/>
    </source>
</evidence>
<dbReference type="Proteomes" id="UP000315385">
    <property type="component" value="Unassembled WGS sequence"/>
</dbReference>
<evidence type="ECO:0000313" key="4">
    <source>
        <dbReference type="Proteomes" id="UP000315385"/>
    </source>
</evidence>
<dbReference type="PANTHER" id="PTHR43000">
    <property type="entry name" value="DTDP-D-GLUCOSE 4,6-DEHYDRATASE-RELATED"/>
    <property type="match status" value="1"/>
</dbReference>
<dbReference type="Gene3D" id="3.40.50.720">
    <property type="entry name" value="NAD(P)-binding Rossmann-like Domain"/>
    <property type="match status" value="1"/>
</dbReference>
<keyword evidence="4" id="KW-1185">Reference proteome</keyword>
<dbReference type="InterPro" id="IPR001509">
    <property type="entry name" value="Epimerase_deHydtase"/>
</dbReference>
<comment type="caution">
    <text evidence="3">The sequence shown here is derived from an EMBL/GenBank/DDBJ whole genome shotgun (WGS) entry which is preliminary data.</text>
</comment>